<proteinExistence type="predicted"/>
<dbReference type="EMBL" id="JACHMH010000001">
    <property type="protein sequence ID" value="MBB4681238.1"/>
    <property type="molecule type" value="Genomic_DNA"/>
</dbReference>
<accession>A0A7W7CHC5</accession>
<organism evidence="4 5">
    <name type="scientific">Crossiella cryophila</name>
    <dbReference type="NCBI Taxonomy" id="43355"/>
    <lineage>
        <taxon>Bacteria</taxon>
        <taxon>Bacillati</taxon>
        <taxon>Actinomycetota</taxon>
        <taxon>Actinomycetes</taxon>
        <taxon>Pseudonocardiales</taxon>
        <taxon>Pseudonocardiaceae</taxon>
        <taxon>Crossiella</taxon>
    </lineage>
</organism>
<reference evidence="4 5" key="1">
    <citation type="submission" date="2020-08" db="EMBL/GenBank/DDBJ databases">
        <title>Sequencing the genomes of 1000 actinobacteria strains.</title>
        <authorList>
            <person name="Klenk H.-P."/>
        </authorList>
    </citation>
    <scope>NUCLEOTIDE SEQUENCE [LARGE SCALE GENOMIC DNA]</scope>
    <source>
        <strain evidence="4 5">DSM 44230</strain>
    </source>
</reference>
<dbReference type="GO" id="GO:0000166">
    <property type="term" value="F:nucleotide binding"/>
    <property type="evidence" value="ECO:0007669"/>
    <property type="project" value="InterPro"/>
</dbReference>
<dbReference type="Proteomes" id="UP000533598">
    <property type="component" value="Unassembled WGS sequence"/>
</dbReference>
<evidence type="ECO:0000313" key="4">
    <source>
        <dbReference type="EMBL" id="MBB4681238.1"/>
    </source>
</evidence>
<dbReference type="RefSeq" id="WP_185007669.1">
    <property type="nucleotide sequence ID" value="NZ_BAAAUI010000051.1"/>
</dbReference>
<evidence type="ECO:0000256" key="1">
    <source>
        <dbReference type="ARBA" id="ARBA00023002"/>
    </source>
</evidence>
<dbReference type="SUPFAM" id="SSF51735">
    <property type="entry name" value="NAD(P)-binding Rossmann-fold domains"/>
    <property type="match status" value="1"/>
</dbReference>
<dbReference type="InterPro" id="IPR000683">
    <property type="entry name" value="Gfo/Idh/MocA-like_OxRdtase_N"/>
</dbReference>
<dbReference type="SUPFAM" id="SSF55347">
    <property type="entry name" value="Glyceraldehyde-3-phosphate dehydrogenase-like, C-terminal domain"/>
    <property type="match status" value="1"/>
</dbReference>
<dbReference type="Gene3D" id="3.40.50.720">
    <property type="entry name" value="NAD(P)-binding Rossmann-like Domain"/>
    <property type="match status" value="1"/>
</dbReference>
<comment type="caution">
    <text evidence="4">The sequence shown here is derived from an EMBL/GenBank/DDBJ whole genome shotgun (WGS) entry which is preliminary data.</text>
</comment>
<name>A0A7W7CHC5_9PSEU</name>
<dbReference type="Pfam" id="PF22725">
    <property type="entry name" value="GFO_IDH_MocA_C3"/>
    <property type="match status" value="1"/>
</dbReference>
<dbReference type="Gene3D" id="3.30.360.10">
    <property type="entry name" value="Dihydrodipicolinate Reductase, domain 2"/>
    <property type="match status" value="1"/>
</dbReference>
<dbReference type="PANTHER" id="PTHR43818:SF11">
    <property type="entry name" value="BCDNA.GH03377"/>
    <property type="match status" value="1"/>
</dbReference>
<gene>
    <name evidence="4" type="ORF">HNR67_007356</name>
</gene>
<dbReference type="InterPro" id="IPR036291">
    <property type="entry name" value="NAD(P)-bd_dom_sf"/>
</dbReference>
<feature type="domain" description="GFO/IDH/MocA-like oxidoreductase" evidence="3">
    <location>
        <begin position="132"/>
        <end position="258"/>
    </location>
</feature>
<dbReference type="Pfam" id="PF01408">
    <property type="entry name" value="GFO_IDH_MocA"/>
    <property type="match status" value="1"/>
</dbReference>
<evidence type="ECO:0000259" key="2">
    <source>
        <dbReference type="Pfam" id="PF01408"/>
    </source>
</evidence>
<dbReference type="AlphaFoldDB" id="A0A7W7CHC5"/>
<dbReference type="InterPro" id="IPR050463">
    <property type="entry name" value="Gfo/Idh/MocA_oxidrdct_glycsds"/>
</dbReference>
<dbReference type="GO" id="GO:0016491">
    <property type="term" value="F:oxidoreductase activity"/>
    <property type="evidence" value="ECO:0007669"/>
    <property type="project" value="UniProtKB-KW"/>
</dbReference>
<keyword evidence="1" id="KW-0560">Oxidoreductase</keyword>
<sequence length="366" mass="38929">MSGAPRLALAGVHGHGRHHLQHARDLHEQGRIDLVAVCDPRDPGPLPPGVRHHPNLTVLLAAEAPAVTIIATPPHTHRALTVAALRAGSDVLLEKPPVLDLATLEELLALEAETGRRCQVGFQTMGSPALHRLAELVADGGLGEVRGIGGQGAWTRTDAYYRRAPWAGRRRLHGEPVLDGALSNPFAHTVHAALVAAGAQRARPLGLDLELFRARDIEADDTGCVRLRFAAHPTVTVAVTLAAEQSTAPRLIAHGSTRRAELAYEADLLTVDGEPVPTPPRSDLLANLLDFRADGTPLRSPLADCRTFTEVVAAIGDAPAPGRVPDRFLSEVDSGERRRVIVSGVDALVTASAERMATFTELGAPW</sequence>
<dbReference type="InterPro" id="IPR055170">
    <property type="entry name" value="GFO_IDH_MocA-like_dom"/>
</dbReference>
<evidence type="ECO:0000259" key="3">
    <source>
        <dbReference type="Pfam" id="PF22725"/>
    </source>
</evidence>
<feature type="domain" description="Gfo/Idh/MocA-like oxidoreductase N-terminal" evidence="2">
    <location>
        <begin position="11"/>
        <end position="122"/>
    </location>
</feature>
<keyword evidence="5" id="KW-1185">Reference proteome</keyword>
<dbReference type="PANTHER" id="PTHR43818">
    <property type="entry name" value="BCDNA.GH03377"/>
    <property type="match status" value="1"/>
</dbReference>
<protein>
    <submittedName>
        <fullName evidence="4">Putative dehydrogenase</fullName>
    </submittedName>
</protein>
<evidence type="ECO:0000313" key="5">
    <source>
        <dbReference type="Proteomes" id="UP000533598"/>
    </source>
</evidence>